<keyword evidence="3 6" id="KW-0812">Transmembrane</keyword>
<reference evidence="9" key="1">
    <citation type="submission" date="2023-06" db="EMBL/GenBank/DDBJ databases">
        <title>Identification and characterization of horizontal gene transfer across gut microbiota members of farm animals based on homology search.</title>
        <authorList>
            <person name="Zeman M."/>
            <person name="Kubasova T."/>
            <person name="Jahodarova E."/>
            <person name="Nykrynova M."/>
            <person name="Rychlik I."/>
        </authorList>
    </citation>
    <scope>NUCLEOTIDE SEQUENCE [LARGE SCALE GENOMIC DNA]</scope>
    <source>
        <strain evidence="9">ET341</strain>
    </source>
</reference>
<evidence type="ECO:0000256" key="4">
    <source>
        <dbReference type="ARBA" id="ARBA00022989"/>
    </source>
</evidence>
<dbReference type="EMBL" id="JAUDCK010000001">
    <property type="protein sequence ID" value="MDM8194830.1"/>
    <property type="molecule type" value="Genomic_DNA"/>
</dbReference>
<dbReference type="RefSeq" id="WP_087297359.1">
    <property type="nucleotide sequence ID" value="NZ_JAUDCK010000001.1"/>
</dbReference>
<organism evidence="8 9">
    <name type="scientific">Massilimicrobiota timonensis</name>
    <dbReference type="NCBI Taxonomy" id="1776392"/>
    <lineage>
        <taxon>Bacteria</taxon>
        <taxon>Bacillati</taxon>
        <taxon>Bacillota</taxon>
        <taxon>Erysipelotrichia</taxon>
        <taxon>Erysipelotrichales</taxon>
        <taxon>Erysipelotrichaceae</taxon>
        <taxon>Massilimicrobiota</taxon>
    </lineage>
</organism>
<evidence type="ECO:0000256" key="2">
    <source>
        <dbReference type="ARBA" id="ARBA00022475"/>
    </source>
</evidence>
<keyword evidence="9" id="KW-1185">Reference proteome</keyword>
<keyword evidence="5 6" id="KW-0472">Membrane</keyword>
<evidence type="ECO:0000256" key="6">
    <source>
        <dbReference type="SAM" id="Phobius"/>
    </source>
</evidence>
<evidence type="ECO:0000256" key="1">
    <source>
        <dbReference type="ARBA" id="ARBA00004651"/>
    </source>
</evidence>
<comment type="subcellular location">
    <subcellularLocation>
        <location evidence="1">Cell membrane</location>
        <topology evidence="1">Multi-pass membrane protein</topology>
    </subcellularLocation>
</comment>
<protein>
    <submittedName>
        <fullName evidence="8">RDD family protein</fullName>
    </submittedName>
</protein>
<feature type="transmembrane region" description="Helical" evidence="6">
    <location>
        <begin position="123"/>
        <end position="145"/>
    </location>
</feature>
<name>A0ABT7UFA0_9FIRM</name>
<evidence type="ECO:0000313" key="9">
    <source>
        <dbReference type="Proteomes" id="UP001529275"/>
    </source>
</evidence>
<feature type="domain" description="RDD" evidence="7">
    <location>
        <begin position="21"/>
        <end position="191"/>
    </location>
</feature>
<evidence type="ECO:0000313" key="8">
    <source>
        <dbReference type="EMBL" id="MDM8194830.1"/>
    </source>
</evidence>
<gene>
    <name evidence="8" type="ORF">QUV98_00665</name>
</gene>
<keyword evidence="4 6" id="KW-1133">Transmembrane helix</keyword>
<evidence type="ECO:0000259" key="7">
    <source>
        <dbReference type="Pfam" id="PF06271"/>
    </source>
</evidence>
<dbReference type="InterPro" id="IPR051791">
    <property type="entry name" value="Pra-immunoreactive"/>
</dbReference>
<keyword evidence="2" id="KW-1003">Cell membrane</keyword>
<evidence type="ECO:0000256" key="3">
    <source>
        <dbReference type="ARBA" id="ARBA00022692"/>
    </source>
</evidence>
<dbReference type="Pfam" id="PF06271">
    <property type="entry name" value="RDD"/>
    <property type="match status" value="1"/>
</dbReference>
<dbReference type="InterPro" id="IPR010432">
    <property type="entry name" value="RDD"/>
</dbReference>
<accession>A0ABT7UFA0</accession>
<reference evidence="8 9" key="2">
    <citation type="submission" date="2023-06" db="EMBL/GenBank/DDBJ databases">
        <authorList>
            <person name="Zeman M."/>
            <person name="Kubasova T."/>
            <person name="Jahodarova E."/>
            <person name="Nykrynova M."/>
            <person name="Rychlik I."/>
        </authorList>
    </citation>
    <scope>NUCLEOTIDE SEQUENCE [LARGE SCALE GENOMIC DNA]</scope>
    <source>
        <strain evidence="8 9">ET341</strain>
    </source>
</reference>
<dbReference type="Proteomes" id="UP001529275">
    <property type="component" value="Unassembled WGS sequence"/>
</dbReference>
<feature type="transmembrane region" description="Helical" evidence="6">
    <location>
        <begin position="70"/>
        <end position="93"/>
    </location>
</feature>
<evidence type="ECO:0000256" key="5">
    <source>
        <dbReference type="ARBA" id="ARBA00023136"/>
    </source>
</evidence>
<dbReference type="PANTHER" id="PTHR36115">
    <property type="entry name" value="PROLINE-RICH ANTIGEN HOMOLOG-RELATED"/>
    <property type="match status" value="1"/>
</dbReference>
<comment type="caution">
    <text evidence="8">The sequence shown here is derived from an EMBL/GenBank/DDBJ whole genome shotgun (WGS) entry which is preliminary data.</text>
</comment>
<proteinExistence type="predicted"/>
<feature type="transmembrane region" description="Helical" evidence="6">
    <location>
        <begin position="25"/>
        <end position="50"/>
    </location>
</feature>
<sequence>MRQLWKKLTFWVDRKPSKVNFSTRLIAYALDWAIGGIIAGLPAVAIYGLVTDRSDMFSDLYVFPSLGYSVYWSYLAGFLSIILALIYLVYIPLKKYPGQTIGKRIMKLQIVRMDNQPLDLKTLLIRHVIGLMILESVSVVVARYYRQMLTMATGIYFEYYLMAIGSFITIISAIMVYNTPSRRAIHDYLSGTTVVHLGDQAPQEKGKEKKNKRKHKRS</sequence>
<feature type="transmembrane region" description="Helical" evidence="6">
    <location>
        <begin position="157"/>
        <end position="177"/>
    </location>
</feature>
<dbReference type="PANTHER" id="PTHR36115:SF9">
    <property type="entry name" value="LMO1584 PROTEIN"/>
    <property type="match status" value="1"/>
</dbReference>